<comment type="caution">
    <text evidence="1">The sequence shown here is derived from an EMBL/GenBank/DDBJ whole genome shotgun (WGS) entry which is preliminary data.</text>
</comment>
<reference evidence="1 2" key="1">
    <citation type="submission" date="2023-02" db="EMBL/GenBank/DDBJ databases">
        <title>LHISI_Scaffold_Assembly.</title>
        <authorList>
            <person name="Stuart O.P."/>
            <person name="Cleave R."/>
            <person name="Magrath M.J.L."/>
            <person name="Mikheyev A.S."/>
        </authorList>
    </citation>
    <scope>NUCLEOTIDE SEQUENCE [LARGE SCALE GENOMIC DNA]</scope>
    <source>
        <strain evidence="1">Daus_M_001</strain>
        <tissue evidence="1">Leg muscle</tissue>
    </source>
</reference>
<protein>
    <submittedName>
        <fullName evidence="1">Uncharacterized protein</fullName>
    </submittedName>
</protein>
<gene>
    <name evidence="1" type="ORF">PR048_021553</name>
</gene>
<dbReference type="Proteomes" id="UP001159363">
    <property type="component" value="Chromosome 7"/>
</dbReference>
<proteinExistence type="predicted"/>
<keyword evidence="2" id="KW-1185">Reference proteome</keyword>
<organism evidence="1 2">
    <name type="scientific">Dryococelus australis</name>
    <dbReference type="NCBI Taxonomy" id="614101"/>
    <lineage>
        <taxon>Eukaryota</taxon>
        <taxon>Metazoa</taxon>
        <taxon>Ecdysozoa</taxon>
        <taxon>Arthropoda</taxon>
        <taxon>Hexapoda</taxon>
        <taxon>Insecta</taxon>
        <taxon>Pterygota</taxon>
        <taxon>Neoptera</taxon>
        <taxon>Polyneoptera</taxon>
        <taxon>Phasmatodea</taxon>
        <taxon>Verophasmatodea</taxon>
        <taxon>Anareolatae</taxon>
        <taxon>Phasmatidae</taxon>
        <taxon>Eurycanthinae</taxon>
        <taxon>Dryococelus</taxon>
    </lineage>
</organism>
<dbReference type="EMBL" id="JARBHB010000008">
    <property type="protein sequence ID" value="KAJ8877101.1"/>
    <property type="molecule type" value="Genomic_DNA"/>
</dbReference>
<evidence type="ECO:0000313" key="1">
    <source>
        <dbReference type="EMBL" id="KAJ8877101.1"/>
    </source>
</evidence>
<name>A0ABQ9GYQ5_9NEOP</name>
<evidence type="ECO:0000313" key="2">
    <source>
        <dbReference type="Proteomes" id="UP001159363"/>
    </source>
</evidence>
<accession>A0ABQ9GYQ5</accession>
<sequence length="62" mass="7132">MLQHGHEVVQSQLYHCELNAIEFLWNMVQKVSQDGASIEKLTIDAINYVSKKRAGECYFTCL</sequence>